<dbReference type="Proteomes" id="UP000321947">
    <property type="component" value="Unassembled WGS sequence"/>
</dbReference>
<accession>A0A5A7UHN6</accession>
<dbReference type="EMBL" id="SSTE01009679">
    <property type="protein sequence ID" value="KAA0053195.1"/>
    <property type="molecule type" value="Genomic_DNA"/>
</dbReference>
<protein>
    <submittedName>
        <fullName evidence="1">CACTA en-spm transposon protein</fullName>
    </submittedName>
</protein>
<dbReference type="Proteomes" id="UP000321393">
    <property type="component" value="Unassembled WGS sequence"/>
</dbReference>
<sequence>MDEHIEDHTLYMPDVDPIVVERSVVHHVTNDFIDDGTISSFSSDFKETYALFLQFGNKFNNVEGSSSKVLNPFRLLGNVNSLNSWSWIVCCLRWADVGREYIEVVKGALQRFFVLDFNDQAMNRFVEHQMLTSFKEFRGNCHRHFKKYSDPKQARANPPHILVRRLED</sequence>
<evidence type="ECO:0000313" key="3">
    <source>
        <dbReference type="Proteomes" id="UP000321393"/>
    </source>
</evidence>
<reference evidence="3 4" key="1">
    <citation type="submission" date="2019-08" db="EMBL/GenBank/DDBJ databases">
        <title>Draft genome sequences of two oriental melons (Cucumis melo L. var makuwa).</title>
        <authorList>
            <person name="Kwon S.-Y."/>
        </authorList>
    </citation>
    <scope>NUCLEOTIDE SEQUENCE [LARGE SCALE GENOMIC DNA]</scope>
    <source>
        <strain evidence="4">cv. Chang Bougi</strain>
        <strain evidence="3">cv. SW 3</strain>
        <tissue evidence="1">Leaf</tissue>
    </source>
</reference>
<name>A0A5A7UHN6_CUCMM</name>
<organism evidence="1 3">
    <name type="scientific">Cucumis melo var. makuwa</name>
    <name type="common">Oriental melon</name>
    <dbReference type="NCBI Taxonomy" id="1194695"/>
    <lineage>
        <taxon>Eukaryota</taxon>
        <taxon>Viridiplantae</taxon>
        <taxon>Streptophyta</taxon>
        <taxon>Embryophyta</taxon>
        <taxon>Tracheophyta</taxon>
        <taxon>Spermatophyta</taxon>
        <taxon>Magnoliopsida</taxon>
        <taxon>eudicotyledons</taxon>
        <taxon>Gunneridae</taxon>
        <taxon>Pentapetalae</taxon>
        <taxon>rosids</taxon>
        <taxon>fabids</taxon>
        <taxon>Cucurbitales</taxon>
        <taxon>Cucurbitaceae</taxon>
        <taxon>Benincaseae</taxon>
        <taxon>Cucumis</taxon>
    </lineage>
</organism>
<evidence type="ECO:0000313" key="2">
    <source>
        <dbReference type="EMBL" id="TYK00147.1"/>
    </source>
</evidence>
<dbReference type="AlphaFoldDB" id="A0A5A7UHN6"/>
<proteinExistence type="predicted"/>
<dbReference type="EMBL" id="SSTD01017200">
    <property type="protein sequence ID" value="TYK00147.1"/>
    <property type="molecule type" value="Genomic_DNA"/>
</dbReference>
<evidence type="ECO:0000313" key="4">
    <source>
        <dbReference type="Proteomes" id="UP000321947"/>
    </source>
</evidence>
<gene>
    <name evidence="2" type="ORF">E5676_scaffold2510G00370</name>
    <name evidence="1" type="ORF">E6C27_scaffold1192G00180</name>
</gene>
<comment type="caution">
    <text evidence="1">The sequence shown here is derived from an EMBL/GenBank/DDBJ whole genome shotgun (WGS) entry which is preliminary data.</text>
</comment>
<evidence type="ECO:0000313" key="1">
    <source>
        <dbReference type="EMBL" id="KAA0053195.1"/>
    </source>
</evidence>